<dbReference type="InterPro" id="IPR049177">
    <property type="entry name" value="MgtC_SapB_SrpB_YhiD_N"/>
</dbReference>
<evidence type="ECO:0000313" key="4">
    <source>
        <dbReference type="EMBL" id="SNS46704.1"/>
    </source>
</evidence>
<feature type="transmembrane region" description="Helical" evidence="1">
    <location>
        <begin position="33"/>
        <end position="50"/>
    </location>
</feature>
<feature type="transmembrane region" description="Helical" evidence="1">
    <location>
        <begin position="393"/>
        <end position="412"/>
    </location>
</feature>
<reference evidence="5" key="1">
    <citation type="submission" date="2017-06" db="EMBL/GenBank/DDBJ databases">
        <authorList>
            <person name="Varghese N."/>
            <person name="Submissions S."/>
        </authorList>
    </citation>
    <scope>NUCLEOTIDE SEQUENCE [LARGE SCALE GENOMIC DNA]</scope>
    <source>
        <strain evidence="5">NKM1</strain>
    </source>
</reference>
<dbReference type="Proteomes" id="UP000198432">
    <property type="component" value="Unassembled WGS sequence"/>
</dbReference>
<feature type="transmembrane region" description="Helical" evidence="1">
    <location>
        <begin position="139"/>
        <end position="157"/>
    </location>
</feature>
<dbReference type="RefSeq" id="WP_089318916.1">
    <property type="nucleotide sequence ID" value="NZ_FZOQ01000007.1"/>
</dbReference>
<proteinExistence type="predicted"/>
<feature type="transmembrane region" description="Helical" evidence="1">
    <location>
        <begin position="197"/>
        <end position="218"/>
    </location>
</feature>
<keyword evidence="5" id="KW-1185">Reference proteome</keyword>
<feature type="transmembrane region" description="Helical" evidence="1">
    <location>
        <begin position="172"/>
        <end position="190"/>
    </location>
</feature>
<name>A0A239ES68_9BACT</name>
<feature type="transmembrane region" description="Helical" evidence="1">
    <location>
        <begin position="329"/>
        <end position="351"/>
    </location>
</feature>
<keyword evidence="1" id="KW-0812">Transmembrane</keyword>
<dbReference type="OrthoDB" id="9813718at2"/>
<dbReference type="Pfam" id="PF02308">
    <property type="entry name" value="MgtC"/>
    <property type="match status" value="1"/>
</dbReference>
<dbReference type="PANTHER" id="PTHR39084">
    <property type="entry name" value="MEMBRANE PROTEIN-RELATED"/>
    <property type="match status" value="1"/>
</dbReference>
<organism evidence="4 5">
    <name type="scientific">Pontibacter ummariensis</name>
    <dbReference type="NCBI Taxonomy" id="1610492"/>
    <lineage>
        <taxon>Bacteria</taxon>
        <taxon>Pseudomonadati</taxon>
        <taxon>Bacteroidota</taxon>
        <taxon>Cytophagia</taxon>
        <taxon>Cytophagales</taxon>
        <taxon>Hymenobacteraceae</taxon>
        <taxon>Pontibacter</taxon>
    </lineage>
</organism>
<feature type="transmembrane region" description="Helical" evidence="1">
    <location>
        <begin position="363"/>
        <end position="386"/>
    </location>
</feature>
<accession>A0A239ES68</accession>
<feature type="domain" description="DUF4010" evidence="3">
    <location>
        <begin position="177"/>
        <end position="385"/>
    </location>
</feature>
<evidence type="ECO:0000256" key="1">
    <source>
        <dbReference type="SAM" id="Phobius"/>
    </source>
</evidence>
<feature type="transmembrane region" description="Helical" evidence="1">
    <location>
        <begin position="303"/>
        <end position="320"/>
    </location>
</feature>
<keyword evidence="1" id="KW-0472">Membrane</keyword>
<evidence type="ECO:0000259" key="2">
    <source>
        <dbReference type="Pfam" id="PF02308"/>
    </source>
</evidence>
<feature type="transmembrane region" description="Helical" evidence="1">
    <location>
        <begin position="56"/>
        <end position="75"/>
    </location>
</feature>
<feature type="transmembrane region" description="Helical" evidence="1">
    <location>
        <begin position="109"/>
        <end position="127"/>
    </location>
</feature>
<protein>
    <submittedName>
        <fullName evidence="4">Uncharacterized membrane protein, DUF4010 family</fullName>
    </submittedName>
</protein>
<sequence>MELELFEVLGISLGLGLLVGLQRQYQNSKLAGIRTFPLVTLLGTLSALLSVEYGGWVVAAGFVSITAIVVIGNFLRIKTTVVRVGLTTEVAMLLMFTIGAYLVHGSSTVAIALGATVAVLLQMKGTLHGFVDRIGEKDIRAIMKLVVISMVILPVLPNRTYGPYDVINPHNIWLMVVLIVSISLLGYFAYKAFGGKAGAILGGSLGGLISSTATTVSYARRTKSASANTMLAALVILIASTIAFVRILLEVTVVAPDILGIVAPPFIAMFLLMTVIAGVAYIFKGNNGERMPEQGNPAQLKVALVFGLVYGVVIFASAAAKDFLGEEGLYIVGILSGLTNVDAITLSTARLMTSGNIDLHNGWRVILIGALSNIAFKIVLAGFLGSRSLFAKIALLLGLVLIGGIAILWLWPEELDLLTEWF</sequence>
<feature type="transmembrane region" description="Helical" evidence="1">
    <location>
        <begin position="82"/>
        <end position="103"/>
    </location>
</feature>
<dbReference type="PANTHER" id="PTHR39084:SF1">
    <property type="entry name" value="DUF4010 DOMAIN-CONTAINING PROTEIN"/>
    <property type="match status" value="1"/>
</dbReference>
<evidence type="ECO:0000313" key="5">
    <source>
        <dbReference type="Proteomes" id="UP000198432"/>
    </source>
</evidence>
<keyword evidence="1" id="KW-1133">Transmembrane helix</keyword>
<gene>
    <name evidence="4" type="ORF">SAMN06296052_1078</name>
</gene>
<evidence type="ECO:0000259" key="3">
    <source>
        <dbReference type="Pfam" id="PF13194"/>
    </source>
</evidence>
<dbReference type="Pfam" id="PF13194">
    <property type="entry name" value="DUF4010"/>
    <property type="match status" value="1"/>
</dbReference>
<feature type="transmembrane region" description="Helical" evidence="1">
    <location>
        <begin position="230"/>
        <end position="249"/>
    </location>
</feature>
<feature type="transmembrane region" description="Helical" evidence="1">
    <location>
        <begin position="6"/>
        <end position="21"/>
    </location>
</feature>
<feature type="domain" description="MgtC/SapB/SrpB/YhiD N-terminal" evidence="2">
    <location>
        <begin position="9"/>
        <end position="129"/>
    </location>
</feature>
<dbReference type="EMBL" id="FZOQ01000007">
    <property type="protein sequence ID" value="SNS46704.1"/>
    <property type="molecule type" value="Genomic_DNA"/>
</dbReference>
<feature type="transmembrane region" description="Helical" evidence="1">
    <location>
        <begin position="261"/>
        <end position="283"/>
    </location>
</feature>
<dbReference type="InterPro" id="IPR025105">
    <property type="entry name" value="DUF4010"/>
</dbReference>
<dbReference type="AlphaFoldDB" id="A0A239ES68"/>